<comment type="caution">
    <text evidence="2">The sequence shown here is derived from an EMBL/GenBank/DDBJ whole genome shotgun (WGS) entry which is preliminary data.</text>
</comment>
<dbReference type="AlphaFoldDB" id="A0AA39YE73"/>
<dbReference type="Proteomes" id="UP001174936">
    <property type="component" value="Unassembled WGS sequence"/>
</dbReference>
<accession>A0AA39YE73</accession>
<sequence>MQVGLFSKEADWRSNKHPGLLSPRFAAKIPDQRGMLGYLVFRQARKPPTANPERQVPPSLGRRLARWPNSPTIWKID</sequence>
<feature type="region of interest" description="Disordered" evidence="1">
    <location>
        <begin position="46"/>
        <end position="77"/>
    </location>
</feature>
<reference evidence="2" key="1">
    <citation type="submission" date="2023-06" db="EMBL/GenBank/DDBJ databases">
        <title>Genome-scale phylogeny and comparative genomics of the fungal order Sordariales.</title>
        <authorList>
            <consortium name="Lawrence Berkeley National Laboratory"/>
            <person name="Hensen N."/>
            <person name="Bonometti L."/>
            <person name="Westerberg I."/>
            <person name="Brannstrom I.O."/>
            <person name="Guillou S."/>
            <person name="Cros-Aarteil S."/>
            <person name="Calhoun S."/>
            <person name="Haridas S."/>
            <person name="Kuo A."/>
            <person name="Mondo S."/>
            <person name="Pangilinan J."/>
            <person name="Riley R."/>
            <person name="Labutti K."/>
            <person name="Andreopoulos B."/>
            <person name="Lipzen A."/>
            <person name="Chen C."/>
            <person name="Yanf M."/>
            <person name="Daum C."/>
            <person name="Ng V."/>
            <person name="Clum A."/>
            <person name="Steindorff A."/>
            <person name="Ohm R."/>
            <person name="Martin F."/>
            <person name="Silar P."/>
            <person name="Natvig D."/>
            <person name="Lalanne C."/>
            <person name="Gautier V."/>
            <person name="Ament-Velasquez S.L."/>
            <person name="Kruys A."/>
            <person name="Hutchinson M.I."/>
            <person name="Powell A.J."/>
            <person name="Barry K."/>
            <person name="Miller A.N."/>
            <person name="Grigoriev I.V."/>
            <person name="Debuchy R."/>
            <person name="Gladieux P."/>
            <person name="Thoren M.H."/>
            <person name="Johannesson H."/>
        </authorList>
    </citation>
    <scope>NUCLEOTIDE SEQUENCE</scope>
    <source>
        <strain evidence="2">SMH2532-1</strain>
    </source>
</reference>
<organism evidence="2 3">
    <name type="scientific">Cercophora newfieldiana</name>
    <dbReference type="NCBI Taxonomy" id="92897"/>
    <lineage>
        <taxon>Eukaryota</taxon>
        <taxon>Fungi</taxon>
        <taxon>Dikarya</taxon>
        <taxon>Ascomycota</taxon>
        <taxon>Pezizomycotina</taxon>
        <taxon>Sordariomycetes</taxon>
        <taxon>Sordariomycetidae</taxon>
        <taxon>Sordariales</taxon>
        <taxon>Lasiosphaeriaceae</taxon>
        <taxon>Cercophora</taxon>
    </lineage>
</organism>
<protein>
    <submittedName>
        <fullName evidence="2">Uncharacterized protein</fullName>
    </submittedName>
</protein>
<evidence type="ECO:0000313" key="2">
    <source>
        <dbReference type="EMBL" id="KAK0649365.1"/>
    </source>
</evidence>
<evidence type="ECO:0000256" key="1">
    <source>
        <dbReference type="SAM" id="MobiDB-lite"/>
    </source>
</evidence>
<evidence type="ECO:0000313" key="3">
    <source>
        <dbReference type="Proteomes" id="UP001174936"/>
    </source>
</evidence>
<dbReference type="EMBL" id="JAULSV010000003">
    <property type="protein sequence ID" value="KAK0649365.1"/>
    <property type="molecule type" value="Genomic_DNA"/>
</dbReference>
<proteinExistence type="predicted"/>
<gene>
    <name evidence="2" type="ORF">B0T16DRAFT_409926</name>
</gene>
<keyword evidence="3" id="KW-1185">Reference proteome</keyword>
<name>A0AA39YE73_9PEZI</name>